<sequence>MISIGLVFTIIGSLIGSATFYMNSKKNTKQETKEEVATSTRLDTKLDMISKNIDEIRLDNKEFTKSMQQIGERLSAVEASTKSAHHRIDNLEEIVRK</sequence>
<evidence type="ECO:0000256" key="1">
    <source>
        <dbReference type="SAM" id="Phobius"/>
    </source>
</evidence>
<name>A0A8S5MG68_9CAUD</name>
<accession>A0A8S5MG68</accession>
<protein>
    <submittedName>
        <fullName evidence="2">Uncharacterized protein</fullName>
    </submittedName>
</protein>
<keyword evidence="1" id="KW-0472">Membrane</keyword>
<organism evidence="2">
    <name type="scientific">Siphoviridae sp. ctCVD13</name>
    <dbReference type="NCBI Taxonomy" id="2826194"/>
    <lineage>
        <taxon>Viruses</taxon>
        <taxon>Duplodnaviria</taxon>
        <taxon>Heunggongvirae</taxon>
        <taxon>Uroviricota</taxon>
        <taxon>Caudoviricetes</taxon>
    </lineage>
</organism>
<feature type="transmembrane region" description="Helical" evidence="1">
    <location>
        <begin position="6"/>
        <end position="23"/>
    </location>
</feature>
<dbReference type="EMBL" id="BK014894">
    <property type="protein sequence ID" value="DAD81063.1"/>
    <property type="molecule type" value="Genomic_DNA"/>
</dbReference>
<reference evidence="2" key="1">
    <citation type="journal article" date="2021" name="Proc. Natl. Acad. Sci. U.S.A.">
        <title>A Catalog of Tens of Thousands of Viruses from Human Metagenomes Reveals Hidden Associations with Chronic Diseases.</title>
        <authorList>
            <person name="Tisza M.J."/>
            <person name="Buck C.B."/>
        </authorList>
    </citation>
    <scope>NUCLEOTIDE SEQUENCE</scope>
    <source>
        <strain evidence="2">CtCVD13</strain>
    </source>
</reference>
<keyword evidence="1" id="KW-0812">Transmembrane</keyword>
<keyword evidence="1" id="KW-1133">Transmembrane helix</keyword>
<evidence type="ECO:0000313" key="2">
    <source>
        <dbReference type="EMBL" id="DAD81063.1"/>
    </source>
</evidence>
<proteinExistence type="predicted"/>